<organism evidence="5 8">
    <name type="scientific">Xanthomonas sontii</name>
    <dbReference type="NCBI Taxonomy" id="2650745"/>
    <lineage>
        <taxon>Bacteria</taxon>
        <taxon>Pseudomonadati</taxon>
        <taxon>Pseudomonadota</taxon>
        <taxon>Gammaproteobacteria</taxon>
        <taxon>Lysobacterales</taxon>
        <taxon>Lysobacteraceae</taxon>
        <taxon>Xanthomonas</taxon>
    </lineage>
</organism>
<dbReference type="InterPro" id="IPR029787">
    <property type="entry name" value="Nucleotide_cyclase"/>
</dbReference>
<reference evidence="6" key="2">
    <citation type="journal article" date="2020" name="Plant Dis.">
        <title>A Grain Rot of Rice in Iran Caused by a Xanthomonas Strain Closely Related to X. sacchari.</title>
        <authorList>
            <person name="Mirghasempour S.A."/>
            <person name="Huang S."/>
            <person name="Studholme D.J."/>
            <person name="Brady C.L."/>
        </authorList>
    </citation>
    <scope>NUCLEOTIDE SEQUENCE</scope>
    <source>
        <strain evidence="6">SAM114</strain>
    </source>
</reference>
<keyword evidence="3" id="KW-1133">Transmembrane helix</keyword>
<dbReference type="GO" id="GO:1902201">
    <property type="term" value="P:negative regulation of bacterial-type flagellum-dependent cell motility"/>
    <property type="evidence" value="ECO:0007669"/>
    <property type="project" value="TreeGrafter"/>
</dbReference>
<feature type="domain" description="GGDEF" evidence="4">
    <location>
        <begin position="211"/>
        <end position="338"/>
    </location>
</feature>
<dbReference type="InterPro" id="IPR043128">
    <property type="entry name" value="Rev_trsase/Diguanyl_cyclase"/>
</dbReference>
<protein>
    <recommendedName>
        <fullName evidence="1">diguanylate cyclase</fullName>
        <ecNumber evidence="1">2.7.7.65</ecNumber>
    </recommendedName>
</protein>
<evidence type="ECO:0000313" key="8">
    <source>
        <dbReference type="Proteomes" id="UP000439314"/>
    </source>
</evidence>
<feature type="transmembrane region" description="Helical" evidence="3">
    <location>
        <begin position="67"/>
        <end position="83"/>
    </location>
</feature>
<name>A0A6N7QD39_9XANT</name>
<dbReference type="Proteomes" id="UP000439314">
    <property type="component" value="Unassembled WGS sequence"/>
</dbReference>
<feature type="transmembrane region" description="Helical" evidence="3">
    <location>
        <begin position="95"/>
        <end position="112"/>
    </location>
</feature>
<dbReference type="PANTHER" id="PTHR45138:SF9">
    <property type="entry name" value="DIGUANYLATE CYCLASE DGCM-RELATED"/>
    <property type="match status" value="1"/>
</dbReference>
<dbReference type="GO" id="GO:0005886">
    <property type="term" value="C:plasma membrane"/>
    <property type="evidence" value="ECO:0007669"/>
    <property type="project" value="TreeGrafter"/>
</dbReference>
<dbReference type="PANTHER" id="PTHR45138">
    <property type="entry name" value="REGULATORY COMPONENTS OF SENSORY TRANSDUCTION SYSTEM"/>
    <property type="match status" value="1"/>
</dbReference>
<dbReference type="GO" id="GO:0052621">
    <property type="term" value="F:diguanylate cyclase activity"/>
    <property type="evidence" value="ECO:0007669"/>
    <property type="project" value="UniProtKB-EC"/>
</dbReference>
<dbReference type="GO" id="GO:0043709">
    <property type="term" value="P:cell adhesion involved in single-species biofilm formation"/>
    <property type="evidence" value="ECO:0007669"/>
    <property type="project" value="TreeGrafter"/>
</dbReference>
<evidence type="ECO:0000313" key="6">
    <source>
        <dbReference type="EMBL" id="MRH76556.1"/>
    </source>
</evidence>
<dbReference type="RefSeq" id="WP_153752849.1">
    <property type="nucleotide sequence ID" value="NZ_WJPM01000019.1"/>
</dbReference>
<dbReference type="Pfam" id="PF00990">
    <property type="entry name" value="GGDEF"/>
    <property type="match status" value="1"/>
</dbReference>
<feature type="transmembrane region" description="Helical" evidence="3">
    <location>
        <begin position="145"/>
        <end position="165"/>
    </location>
</feature>
<evidence type="ECO:0000256" key="3">
    <source>
        <dbReference type="SAM" id="Phobius"/>
    </source>
</evidence>
<dbReference type="PROSITE" id="PS50887">
    <property type="entry name" value="GGDEF"/>
    <property type="match status" value="1"/>
</dbReference>
<dbReference type="CDD" id="cd01949">
    <property type="entry name" value="GGDEF"/>
    <property type="match status" value="1"/>
</dbReference>
<sequence length="361" mass="39801">MTYPEYIRHLLGRSTTAIQALTLSIWVATLLFNPYLQRPWGLVNLILLAALLGAAVCTLLVRRFWHWRLSGALYVLLLSWAYQIELRQMGAHGEFWWLPTTVTLCLGINLLFPFTRDYLLALAYTWTIMLTGRSLPPAAASDPMLLGLLVVAVSLIGLAMNRTFARSMLITYRLKEDYRRISETDALTGLANRRALMAQLHALAAERGRRGTLQFAMLDIDDFKQVNDRHGHDVGDAVLLALAAELTRLGHGCRVGRLGGEEFGIVLDGMSDAQTDALLQRLLERVRQTRAKGVAFTFSAGVARMHPDGDVSDLLKRADRALYAAKRDGKSRICLDSATGPATMTAMHGALDSAAPTADPA</sequence>
<dbReference type="EMBL" id="WJPM01000019">
    <property type="protein sequence ID" value="MRH76556.1"/>
    <property type="molecule type" value="Genomic_DNA"/>
</dbReference>
<dbReference type="InterPro" id="IPR050469">
    <property type="entry name" value="Diguanylate_Cyclase"/>
</dbReference>
<gene>
    <name evidence="5" type="ORF">GIY21_18145</name>
    <name evidence="6" type="ORF">GIY22_18160</name>
</gene>
<dbReference type="Proteomes" id="UP000437931">
    <property type="component" value="Unassembled WGS sequence"/>
</dbReference>
<feature type="transmembrane region" description="Helical" evidence="3">
    <location>
        <begin position="42"/>
        <end position="60"/>
    </location>
</feature>
<keyword evidence="3" id="KW-0472">Membrane</keyword>
<evidence type="ECO:0000256" key="2">
    <source>
        <dbReference type="ARBA" id="ARBA00034247"/>
    </source>
</evidence>
<dbReference type="SUPFAM" id="SSF55073">
    <property type="entry name" value="Nucleotide cyclase"/>
    <property type="match status" value="1"/>
</dbReference>
<reference evidence="7 8" key="1">
    <citation type="submission" date="2019-11" db="EMBL/GenBank/DDBJ databases">
        <title>First report of rice panicle blight caused by Xanthomonas sp. in Iran.</title>
        <authorList>
            <person name="Mirghasempour S.A."/>
            <person name="Huang S."/>
            <person name="Brady C.L."/>
            <person name="Studholme D.J."/>
        </authorList>
    </citation>
    <scope>NUCLEOTIDE SEQUENCE [LARGE SCALE GENOMIC DNA]</scope>
    <source>
        <strain evidence="5 8">ASD011</strain>
        <strain evidence="7">SAM114</strain>
    </source>
</reference>
<keyword evidence="7" id="KW-1185">Reference proteome</keyword>
<dbReference type="SMART" id="SM00267">
    <property type="entry name" value="GGDEF"/>
    <property type="match status" value="1"/>
</dbReference>
<evidence type="ECO:0000256" key="1">
    <source>
        <dbReference type="ARBA" id="ARBA00012528"/>
    </source>
</evidence>
<evidence type="ECO:0000259" key="4">
    <source>
        <dbReference type="PROSITE" id="PS50887"/>
    </source>
</evidence>
<feature type="transmembrane region" description="Helical" evidence="3">
    <location>
        <begin position="16"/>
        <end position="36"/>
    </location>
</feature>
<dbReference type="EMBL" id="WJPN01000019">
    <property type="protein sequence ID" value="MRH02224.1"/>
    <property type="molecule type" value="Genomic_DNA"/>
</dbReference>
<dbReference type="EC" id="2.7.7.65" evidence="1"/>
<evidence type="ECO:0000313" key="5">
    <source>
        <dbReference type="EMBL" id="MRH02224.1"/>
    </source>
</evidence>
<dbReference type="Gene3D" id="3.30.70.270">
    <property type="match status" value="1"/>
</dbReference>
<dbReference type="InterPro" id="IPR000160">
    <property type="entry name" value="GGDEF_dom"/>
</dbReference>
<accession>A0A6N7QD39</accession>
<proteinExistence type="predicted"/>
<comment type="caution">
    <text evidence="5">The sequence shown here is derived from an EMBL/GenBank/DDBJ whole genome shotgun (WGS) entry which is preliminary data.</text>
</comment>
<keyword evidence="3" id="KW-0812">Transmembrane</keyword>
<evidence type="ECO:0000313" key="7">
    <source>
        <dbReference type="Proteomes" id="UP000437931"/>
    </source>
</evidence>
<comment type="catalytic activity">
    <reaction evidence="2">
        <text>2 GTP = 3',3'-c-di-GMP + 2 diphosphate</text>
        <dbReference type="Rhea" id="RHEA:24898"/>
        <dbReference type="ChEBI" id="CHEBI:33019"/>
        <dbReference type="ChEBI" id="CHEBI:37565"/>
        <dbReference type="ChEBI" id="CHEBI:58805"/>
        <dbReference type="EC" id="2.7.7.65"/>
    </reaction>
</comment>
<dbReference type="AlphaFoldDB" id="A0A6N7QD39"/>
<dbReference type="NCBIfam" id="TIGR00254">
    <property type="entry name" value="GGDEF"/>
    <property type="match status" value="1"/>
</dbReference>